<keyword evidence="6 9" id="KW-0479">Metal-binding</keyword>
<dbReference type="GO" id="GO:0046872">
    <property type="term" value="F:metal ion binding"/>
    <property type="evidence" value="ECO:0007669"/>
    <property type="project" value="UniProtKB-KW"/>
</dbReference>
<evidence type="ECO:0000256" key="4">
    <source>
        <dbReference type="ARBA" id="ARBA00012458"/>
    </source>
</evidence>
<dbReference type="EMBL" id="BMQL01000007">
    <property type="protein sequence ID" value="GGR05222.1"/>
    <property type="molecule type" value="Genomic_DNA"/>
</dbReference>
<dbReference type="PANTHER" id="PTHR20941:SF1">
    <property type="entry name" value="FOLIC ACID SYNTHESIS PROTEIN FOL1"/>
    <property type="match status" value="1"/>
</dbReference>
<dbReference type="InterPro" id="IPR045031">
    <property type="entry name" value="DHP_synth-like"/>
</dbReference>
<protein>
    <recommendedName>
        <fullName evidence="4 9">Dihydropteroate synthase</fullName>
        <shortName evidence="9">DHPS</shortName>
        <ecNumber evidence="4 9">2.5.1.15</ecNumber>
    </recommendedName>
    <alternativeName>
        <fullName evidence="9">Dihydropteroate pyrophosphorylase</fullName>
    </alternativeName>
</protein>
<dbReference type="InterPro" id="IPR000489">
    <property type="entry name" value="Pterin-binding_dom"/>
</dbReference>
<reference evidence="11" key="1">
    <citation type="journal article" date="2014" name="Int. J. Syst. Evol. Microbiol.">
        <title>Complete genome sequence of Corynebacterium casei LMG S-19264T (=DSM 44701T), isolated from a smear-ripened cheese.</title>
        <authorList>
            <consortium name="US DOE Joint Genome Institute (JGI-PGF)"/>
            <person name="Walter F."/>
            <person name="Albersmeier A."/>
            <person name="Kalinowski J."/>
            <person name="Ruckert C."/>
        </authorList>
    </citation>
    <scope>NUCLEOTIDE SEQUENCE</scope>
    <source>
        <strain evidence="11">JCM 31311</strain>
    </source>
</reference>
<dbReference type="Proteomes" id="UP000603865">
    <property type="component" value="Unassembled WGS sequence"/>
</dbReference>
<evidence type="ECO:0000256" key="5">
    <source>
        <dbReference type="ARBA" id="ARBA00022679"/>
    </source>
</evidence>
<evidence type="ECO:0000259" key="10">
    <source>
        <dbReference type="PROSITE" id="PS50972"/>
    </source>
</evidence>
<keyword evidence="7 9" id="KW-0460">Magnesium</keyword>
<dbReference type="GO" id="GO:0046654">
    <property type="term" value="P:tetrahydrofolate biosynthetic process"/>
    <property type="evidence" value="ECO:0007669"/>
    <property type="project" value="TreeGrafter"/>
</dbReference>
<evidence type="ECO:0000256" key="1">
    <source>
        <dbReference type="ARBA" id="ARBA00000012"/>
    </source>
</evidence>
<dbReference type="NCBIfam" id="TIGR01496">
    <property type="entry name" value="DHPS"/>
    <property type="match status" value="1"/>
</dbReference>
<dbReference type="EC" id="2.5.1.15" evidence="4 9"/>
<evidence type="ECO:0000256" key="8">
    <source>
        <dbReference type="ARBA" id="ARBA00022909"/>
    </source>
</evidence>
<comment type="pathway">
    <text evidence="3 9">Cofactor biosynthesis; tetrahydrofolate biosynthesis; 7,8-dihydrofolate from 2-amino-4-hydroxy-6-hydroxymethyl-7,8-dihydropteridine diphosphate and 4-aminobenzoate: step 1/2.</text>
</comment>
<comment type="function">
    <text evidence="9">Catalyzes the condensation of para-aminobenzoate (pABA) with 6-hydroxymethyl-7,8-dihydropterin diphosphate (DHPt-PP) to form 7,8-dihydropteroate (H2Pte), the immediate precursor of folate derivatives.</text>
</comment>
<dbReference type="PROSITE" id="PS50972">
    <property type="entry name" value="PTERIN_BINDING"/>
    <property type="match status" value="1"/>
</dbReference>
<evidence type="ECO:0000256" key="3">
    <source>
        <dbReference type="ARBA" id="ARBA00004763"/>
    </source>
</evidence>
<comment type="similarity">
    <text evidence="9">Belongs to the DHPS family.</text>
</comment>
<comment type="caution">
    <text evidence="11">The sequence shown here is derived from an EMBL/GenBank/DDBJ whole genome shotgun (WGS) entry which is preliminary data.</text>
</comment>
<sequence length="294" mass="30671">MQEGARAFSLLFGRPVPGAERTPEGWRLAWRGCAVMGILNATPDSFSDGGRHATLEAALSQASAMLEAGVRVLDIGGESTRPGADPVSADTELNRVLPIIRALKGWNVVLSIDTLKPEVAQAALDAGAHLVNDVSGLGPDMRQVCAEAGAAACIMHMQGEPRSMQVQPHYTDVVGEVFGFLRQRAHEAQAAGVPGVLLDPGIGFGKTLTHNLALLRALDDLTAGPTGVLVGASRKKFIGTLSGVDDASERDAGSVAVHLDSARRGAAMVRVHNVPMTMQALRVQAALLASPGLE</sequence>
<reference evidence="11" key="2">
    <citation type="submission" date="2020-09" db="EMBL/GenBank/DDBJ databases">
        <authorList>
            <person name="Sun Q."/>
            <person name="Ohkuma M."/>
        </authorList>
    </citation>
    <scope>NUCLEOTIDE SEQUENCE</scope>
    <source>
        <strain evidence="11">JCM 31311</strain>
    </source>
</reference>
<dbReference type="Pfam" id="PF00809">
    <property type="entry name" value="Pterin_bind"/>
    <property type="match status" value="1"/>
</dbReference>
<evidence type="ECO:0000256" key="7">
    <source>
        <dbReference type="ARBA" id="ARBA00022842"/>
    </source>
</evidence>
<dbReference type="Gene3D" id="3.20.20.20">
    <property type="entry name" value="Dihydropteroate synthase-like"/>
    <property type="match status" value="1"/>
</dbReference>
<gene>
    <name evidence="11" type="ORF">GCM10008957_17690</name>
</gene>
<accession>A0A918C3N6</accession>
<dbReference type="AlphaFoldDB" id="A0A918C3N6"/>
<dbReference type="PROSITE" id="PS00793">
    <property type="entry name" value="DHPS_2"/>
    <property type="match status" value="1"/>
</dbReference>
<dbReference type="PANTHER" id="PTHR20941">
    <property type="entry name" value="FOLATE SYNTHESIS PROTEINS"/>
    <property type="match status" value="1"/>
</dbReference>
<dbReference type="GO" id="GO:0005829">
    <property type="term" value="C:cytosol"/>
    <property type="evidence" value="ECO:0007669"/>
    <property type="project" value="TreeGrafter"/>
</dbReference>
<dbReference type="PROSITE" id="PS00792">
    <property type="entry name" value="DHPS_1"/>
    <property type="match status" value="1"/>
</dbReference>
<comment type="catalytic activity">
    <reaction evidence="1">
        <text>(7,8-dihydropterin-6-yl)methyl diphosphate + 4-aminobenzoate = 7,8-dihydropteroate + diphosphate</text>
        <dbReference type="Rhea" id="RHEA:19949"/>
        <dbReference type="ChEBI" id="CHEBI:17836"/>
        <dbReference type="ChEBI" id="CHEBI:17839"/>
        <dbReference type="ChEBI" id="CHEBI:33019"/>
        <dbReference type="ChEBI" id="CHEBI:72950"/>
        <dbReference type="EC" id="2.5.1.15"/>
    </reaction>
</comment>
<evidence type="ECO:0000313" key="11">
    <source>
        <dbReference type="EMBL" id="GGR05222.1"/>
    </source>
</evidence>
<keyword evidence="5 9" id="KW-0808">Transferase</keyword>
<dbReference type="CDD" id="cd00739">
    <property type="entry name" value="DHPS"/>
    <property type="match status" value="1"/>
</dbReference>
<dbReference type="InterPro" id="IPR006390">
    <property type="entry name" value="DHP_synth_dom"/>
</dbReference>
<dbReference type="GO" id="GO:0046656">
    <property type="term" value="P:folic acid biosynthetic process"/>
    <property type="evidence" value="ECO:0007669"/>
    <property type="project" value="UniProtKB-KW"/>
</dbReference>
<keyword evidence="12" id="KW-1185">Reference proteome</keyword>
<evidence type="ECO:0000256" key="6">
    <source>
        <dbReference type="ARBA" id="ARBA00022723"/>
    </source>
</evidence>
<keyword evidence="8 9" id="KW-0289">Folate biosynthesis</keyword>
<feature type="domain" description="Pterin-binding" evidence="10">
    <location>
        <begin position="33"/>
        <end position="282"/>
    </location>
</feature>
<evidence type="ECO:0000256" key="9">
    <source>
        <dbReference type="RuleBase" id="RU361205"/>
    </source>
</evidence>
<evidence type="ECO:0000313" key="12">
    <source>
        <dbReference type="Proteomes" id="UP000603865"/>
    </source>
</evidence>
<dbReference type="InterPro" id="IPR011005">
    <property type="entry name" value="Dihydropteroate_synth-like_sf"/>
</dbReference>
<dbReference type="SUPFAM" id="SSF51717">
    <property type="entry name" value="Dihydropteroate synthetase-like"/>
    <property type="match status" value="1"/>
</dbReference>
<evidence type="ECO:0000256" key="2">
    <source>
        <dbReference type="ARBA" id="ARBA00001946"/>
    </source>
</evidence>
<comment type="cofactor">
    <cofactor evidence="2 9">
        <name>Mg(2+)</name>
        <dbReference type="ChEBI" id="CHEBI:18420"/>
    </cofactor>
</comment>
<name>A0A918C3N6_9DEIO</name>
<dbReference type="GO" id="GO:0004156">
    <property type="term" value="F:dihydropteroate synthase activity"/>
    <property type="evidence" value="ECO:0007669"/>
    <property type="project" value="UniProtKB-EC"/>
</dbReference>
<proteinExistence type="inferred from homology"/>
<organism evidence="11 12">
    <name type="scientific">Deinococcus ruber</name>
    <dbReference type="NCBI Taxonomy" id="1848197"/>
    <lineage>
        <taxon>Bacteria</taxon>
        <taxon>Thermotogati</taxon>
        <taxon>Deinococcota</taxon>
        <taxon>Deinococci</taxon>
        <taxon>Deinococcales</taxon>
        <taxon>Deinococcaceae</taxon>
        <taxon>Deinococcus</taxon>
    </lineage>
</organism>